<organism evidence="7 8">
    <name type="scientific">Corvus moneduloides</name>
    <name type="common">New Caledonian crow</name>
    <dbReference type="NCBI Taxonomy" id="1196302"/>
    <lineage>
        <taxon>Eukaryota</taxon>
        <taxon>Metazoa</taxon>
        <taxon>Chordata</taxon>
        <taxon>Craniata</taxon>
        <taxon>Vertebrata</taxon>
        <taxon>Euteleostomi</taxon>
        <taxon>Archelosauria</taxon>
        <taxon>Archosauria</taxon>
        <taxon>Dinosauria</taxon>
        <taxon>Saurischia</taxon>
        <taxon>Theropoda</taxon>
        <taxon>Coelurosauria</taxon>
        <taxon>Aves</taxon>
        <taxon>Neognathae</taxon>
        <taxon>Neoaves</taxon>
        <taxon>Telluraves</taxon>
        <taxon>Australaves</taxon>
        <taxon>Passeriformes</taxon>
        <taxon>Corvoidea</taxon>
        <taxon>Corvidae</taxon>
        <taxon>Corvus</taxon>
    </lineage>
</organism>
<reference evidence="8" key="1">
    <citation type="submission" date="2019-10" db="EMBL/GenBank/DDBJ databases">
        <title>Corvus moneduloides (New Caledonian crow) genome, bCorMon1, primary haplotype.</title>
        <authorList>
            <person name="Rutz C."/>
            <person name="Fungtammasan C."/>
            <person name="Mountcastle J."/>
            <person name="Formenti G."/>
            <person name="Chow W."/>
            <person name="Howe K."/>
            <person name="Steele M.P."/>
            <person name="Fernandes J."/>
            <person name="Gilbert M.T.P."/>
            <person name="Fedrigo O."/>
            <person name="Jarvis E.D."/>
            <person name="Gemmell N."/>
        </authorList>
    </citation>
    <scope>NUCLEOTIDE SEQUENCE [LARGE SCALE GENOMIC DNA]</scope>
</reference>
<evidence type="ECO:0000256" key="5">
    <source>
        <dbReference type="ARBA" id="ARBA00035403"/>
    </source>
</evidence>
<feature type="region of interest" description="Disordered" evidence="6">
    <location>
        <begin position="123"/>
        <end position="142"/>
    </location>
</feature>
<reference evidence="7" key="2">
    <citation type="submission" date="2025-08" db="UniProtKB">
        <authorList>
            <consortium name="Ensembl"/>
        </authorList>
    </citation>
    <scope>IDENTIFICATION</scope>
</reference>
<dbReference type="Pfam" id="PF01092">
    <property type="entry name" value="Ribosomal_S6e"/>
    <property type="match status" value="1"/>
</dbReference>
<proteinExistence type="inferred from homology"/>
<dbReference type="AlphaFoldDB" id="A0A8U7NZ92"/>
<keyword evidence="3" id="KW-0687">Ribonucleoprotein</keyword>
<dbReference type="GO" id="GO:1990904">
    <property type="term" value="C:ribonucleoprotein complex"/>
    <property type="evidence" value="ECO:0007669"/>
    <property type="project" value="UniProtKB-KW"/>
</dbReference>
<feature type="compositionally biased region" description="Basic residues" evidence="6">
    <location>
        <begin position="123"/>
        <end position="141"/>
    </location>
</feature>
<feature type="region of interest" description="Disordered" evidence="6">
    <location>
        <begin position="173"/>
        <end position="194"/>
    </location>
</feature>
<dbReference type="GO" id="GO:0003735">
    <property type="term" value="F:structural constituent of ribosome"/>
    <property type="evidence" value="ECO:0007669"/>
    <property type="project" value="InterPro"/>
</dbReference>
<dbReference type="Proteomes" id="UP000694553">
    <property type="component" value="Unassembled WGS sequence"/>
</dbReference>
<sequence length="194" mass="22216">WKFLFKRLCSLGRLTEKRMATEVLADSLVEEWKGYVVRISVLPHGCVCLLLSKGHSCYCPRRTGEIKCKSIHGCISDANLSVLNLVIVKKGEKGFAGTCRICKLFNLSKKDDARQYVVRKPVNKRGKKPRTTLKRARRKQQNTKLLVKRMEEANEQCKEQIVNWCWLSSLRASTSKSNNPNPNPNLNQEQKLTI</sequence>
<evidence type="ECO:0000256" key="1">
    <source>
        <dbReference type="ARBA" id="ARBA00009312"/>
    </source>
</evidence>
<dbReference type="SMART" id="SM01405">
    <property type="entry name" value="Ribosomal_S6e"/>
    <property type="match status" value="1"/>
</dbReference>
<feature type="compositionally biased region" description="Low complexity" evidence="6">
    <location>
        <begin position="178"/>
        <end position="187"/>
    </location>
</feature>
<name>A0A8U7NZ92_CORMO</name>
<evidence type="ECO:0000256" key="6">
    <source>
        <dbReference type="SAM" id="MobiDB-lite"/>
    </source>
</evidence>
<reference evidence="7" key="3">
    <citation type="submission" date="2025-09" db="UniProtKB">
        <authorList>
            <consortium name="Ensembl"/>
        </authorList>
    </citation>
    <scope>IDENTIFICATION</scope>
</reference>
<dbReference type="OMA" id="ANEQCKE"/>
<protein>
    <recommendedName>
        <fullName evidence="4">Small ribosomal subunit protein eS6</fullName>
    </recommendedName>
    <alternativeName>
        <fullName evidence="5">40S ribosomal protein S6</fullName>
    </alternativeName>
</protein>
<dbReference type="PANTHER" id="PTHR11502">
    <property type="entry name" value="40S RIBOSOMAL PROTEIN S6"/>
    <property type="match status" value="1"/>
</dbReference>
<accession>A0A8U7NZ92</accession>
<dbReference type="Gene3D" id="1.20.5.2650">
    <property type="match status" value="1"/>
</dbReference>
<dbReference type="GO" id="GO:0006412">
    <property type="term" value="P:translation"/>
    <property type="evidence" value="ECO:0007669"/>
    <property type="project" value="InterPro"/>
</dbReference>
<evidence type="ECO:0000256" key="4">
    <source>
        <dbReference type="ARBA" id="ARBA00035278"/>
    </source>
</evidence>
<comment type="similarity">
    <text evidence="1">Belongs to the eukaryotic ribosomal protein eS6 family.</text>
</comment>
<keyword evidence="2" id="KW-0689">Ribosomal protein</keyword>
<evidence type="ECO:0000313" key="7">
    <source>
        <dbReference type="Ensembl" id="ENSCMUP00000028569.1"/>
    </source>
</evidence>
<dbReference type="InterPro" id="IPR001377">
    <property type="entry name" value="Ribosomal_eS6"/>
</dbReference>
<dbReference type="GO" id="GO:0005840">
    <property type="term" value="C:ribosome"/>
    <property type="evidence" value="ECO:0007669"/>
    <property type="project" value="UniProtKB-KW"/>
</dbReference>
<evidence type="ECO:0000313" key="8">
    <source>
        <dbReference type="Proteomes" id="UP000694553"/>
    </source>
</evidence>
<evidence type="ECO:0000256" key="3">
    <source>
        <dbReference type="ARBA" id="ARBA00023274"/>
    </source>
</evidence>
<evidence type="ECO:0000256" key="2">
    <source>
        <dbReference type="ARBA" id="ARBA00022980"/>
    </source>
</evidence>
<dbReference type="Ensembl" id="ENSCMUT00000036095.1">
    <property type="protein sequence ID" value="ENSCMUP00000028569.1"/>
    <property type="gene ID" value="ENSCMUG00000018449.1"/>
</dbReference>
<keyword evidence="8" id="KW-1185">Reference proteome</keyword>